<name>A0ABS9H4F8_9BACL</name>
<sequence>MGMRDTLPQLYECKLKTKSVMETTVSQWGYRFMQTPTVEYYDTVGEASATLDQQLFKLLDQDGKTLVLRPDMTAPIARVAASSLKNGALPMRLAYGANVFRAQQQEGGRPAEFEQFGIELIGDGTTSADAEVIALMIETLQSVGLHQFQVAVGHLGYVDALFKEILGTNERTETLKRFLYEKNYVGYRQHVKQLPLSSIDQKRLLDFLLLRGSETGLQQAEELISSTRAYEALEELKALSEALEVYGVNDLVSLDLTLVSHMTYYTGVVFEGYSPNLGSPISNGGRYDDLLKKFEMDAKATGFGIHLDYLMEALQPQQETSPTQCIVYSEKQRKHAVENAQQLREKGERVVLQDIKGIDYLDGYTEQFAKVTYFLGKEEGRDE</sequence>
<keyword evidence="12" id="KW-0328">Glycosyltransferase</keyword>
<keyword evidence="12" id="KW-0808">Transferase</keyword>
<evidence type="ECO:0000256" key="3">
    <source>
        <dbReference type="ARBA" id="ARBA00005539"/>
    </source>
</evidence>
<evidence type="ECO:0000256" key="9">
    <source>
        <dbReference type="ARBA" id="ARBA00025246"/>
    </source>
</evidence>
<evidence type="ECO:0000313" key="12">
    <source>
        <dbReference type="EMBL" id="MCF6138695.1"/>
    </source>
</evidence>
<dbReference type="NCBIfam" id="TIGR00443">
    <property type="entry name" value="hisZ_biosyn_reg"/>
    <property type="match status" value="1"/>
</dbReference>
<dbReference type="CDD" id="cd00773">
    <property type="entry name" value="HisRS-like_core"/>
    <property type="match status" value="1"/>
</dbReference>
<dbReference type="InterPro" id="IPR006195">
    <property type="entry name" value="aa-tRNA-synth_II"/>
</dbReference>
<evidence type="ECO:0000256" key="1">
    <source>
        <dbReference type="ARBA" id="ARBA00004496"/>
    </source>
</evidence>
<dbReference type="PIRSF" id="PIRSF001549">
    <property type="entry name" value="His-tRNA_synth"/>
    <property type="match status" value="1"/>
</dbReference>
<dbReference type="InterPro" id="IPR045864">
    <property type="entry name" value="aa-tRNA-synth_II/BPL/LPL"/>
</dbReference>
<comment type="subcellular location">
    <subcellularLocation>
        <location evidence="1 10">Cytoplasm</location>
    </subcellularLocation>
</comment>
<dbReference type="Pfam" id="PF13393">
    <property type="entry name" value="tRNA-synt_His"/>
    <property type="match status" value="1"/>
</dbReference>
<comment type="function">
    <text evidence="9 10">Required for the first step of histidine biosynthesis. May allow the feedback regulation of ATP phosphoribosyltransferase activity by histidine.</text>
</comment>
<keyword evidence="7 10" id="KW-0028">Amino-acid biosynthesis</keyword>
<dbReference type="HAMAP" id="MF_00125">
    <property type="entry name" value="HisZ"/>
    <property type="match status" value="1"/>
</dbReference>
<dbReference type="InterPro" id="IPR041715">
    <property type="entry name" value="HisRS-like_core"/>
</dbReference>
<dbReference type="Gene3D" id="3.30.930.10">
    <property type="entry name" value="Bira Bifunctional Protein, Domain 2"/>
    <property type="match status" value="1"/>
</dbReference>
<dbReference type="PANTHER" id="PTHR43707">
    <property type="entry name" value="HISTIDYL-TRNA SYNTHETASE"/>
    <property type="match status" value="1"/>
</dbReference>
<comment type="miscellaneous">
    <text evidence="10">This function is generally fulfilled by the C-terminal part of HisG, which is missing in some bacteria such as this one.</text>
</comment>
<keyword evidence="8 10" id="KW-0368">Histidine biosynthesis</keyword>
<protein>
    <recommendedName>
        <fullName evidence="5 10">ATP phosphoribosyltransferase regulatory subunit</fullName>
    </recommendedName>
</protein>
<comment type="subunit">
    <text evidence="4 10">Heteromultimer composed of HisG and HisZ subunits.</text>
</comment>
<organism evidence="12 13">
    <name type="scientific">Pseudalkalibacillus berkeleyi</name>
    <dbReference type="NCBI Taxonomy" id="1069813"/>
    <lineage>
        <taxon>Bacteria</taxon>
        <taxon>Bacillati</taxon>
        <taxon>Bacillota</taxon>
        <taxon>Bacilli</taxon>
        <taxon>Bacillales</taxon>
        <taxon>Fictibacillaceae</taxon>
        <taxon>Pseudalkalibacillus</taxon>
    </lineage>
</organism>
<dbReference type="EMBL" id="JAKIJS010000001">
    <property type="protein sequence ID" value="MCF6138695.1"/>
    <property type="molecule type" value="Genomic_DNA"/>
</dbReference>
<keyword evidence="6 10" id="KW-0963">Cytoplasm</keyword>
<dbReference type="InterPro" id="IPR053846">
    <property type="entry name" value="HisZ-C"/>
</dbReference>
<reference evidence="12 13" key="1">
    <citation type="submission" date="2022-01" db="EMBL/GenBank/DDBJ databases">
        <title>Alkalihalobacillus sp. EGI L200015, a novel bacterium isolated from a salt lake sediment.</title>
        <authorList>
            <person name="Gao L."/>
            <person name="Fang B.-Z."/>
            <person name="Li W.-J."/>
        </authorList>
    </citation>
    <scope>NUCLEOTIDE SEQUENCE [LARGE SCALE GENOMIC DNA]</scope>
    <source>
        <strain evidence="12 13">KCTC 12718</strain>
    </source>
</reference>
<accession>A0ABS9H4F8</accession>
<dbReference type="Pfam" id="PF21996">
    <property type="entry name" value="HisZ-like"/>
    <property type="match status" value="1"/>
</dbReference>
<evidence type="ECO:0000256" key="5">
    <source>
        <dbReference type="ARBA" id="ARBA00020397"/>
    </source>
</evidence>
<evidence type="ECO:0000259" key="11">
    <source>
        <dbReference type="PROSITE" id="PS50862"/>
    </source>
</evidence>
<dbReference type="Proteomes" id="UP001649381">
    <property type="component" value="Unassembled WGS sequence"/>
</dbReference>
<keyword evidence="13" id="KW-1185">Reference proteome</keyword>
<feature type="domain" description="Aminoacyl-transfer RNA synthetases class-II family profile" evidence="11">
    <location>
        <begin position="29"/>
        <end position="322"/>
    </location>
</feature>
<evidence type="ECO:0000256" key="4">
    <source>
        <dbReference type="ARBA" id="ARBA00011496"/>
    </source>
</evidence>
<evidence type="ECO:0000256" key="7">
    <source>
        <dbReference type="ARBA" id="ARBA00022605"/>
    </source>
</evidence>
<dbReference type="PROSITE" id="PS50862">
    <property type="entry name" value="AA_TRNA_LIGASE_II"/>
    <property type="match status" value="1"/>
</dbReference>
<dbReference type="GO" id="GO:0016757">
    <property type="term" value="F:glycosyltransferase activity"/>
    <property type="evidence" value="ECO:0007669"/>
    <property type="project" value="UniProtKB-KW"/>
</dbReference>
<dbReference type="SUPFAM" id="SSF55681">
    <property type="entry name" value="Class II aaRS and biotin synthetases"/>
    <property type="match status" value="1"/>
</dbReference>
<dbReference type="InterPro" id="IPR004516">
    <property type="entry name" value="HisRS/HisZ"/>
</dbReference>
<comment type="pathway">
    <text evidence="2 10">Amino-acid biosynthesis; L-histidine biosynthesis; L-histidine from 5-phospho-alpha-D-ribose 1-diphosphate: step 1/9.</text>
</comment>
<dbReference type="NCBIfam" id="NF008941">
    <property type="entry name" value="PRK12292.2-4"/>
    <property type="match status" value="1"/>
</dbReference>
<evidence type="ECO:0000256" key="6">
    <source>
        <dbReference type="ARBA" id="ARBA00022490"/>
    </source>
</evidence>
<gene>
    <name evidence="10" type="primary">hisZ</name>
    <name evidence="12" type="ORF">L2716_13235</name>
</gene>
<proteinExistence type="inferred from homology"/>
<evidence type="ECO:0000256" key="10">
    <source>
        <dbReference type="HAMAP-Rule" id="MF_00125"/>
    </source>
</evidence>
<dbReference type="InterPro" id="IPR004517">
    <property type="entry name" value="HisZ"/>
</dbReference>
<evidence type="ECO:0000256" key="2">
    <source>
        <dbReference type="ARBA" id="ARBA00004667"/>
    </source>
</evidence>
<evidence type="ECO:0000313" key="13">
    <source>
        <dbReference type="Proteomes" id="UP001649381"/>
    </source>
</evidence>
<comment type="similarity">
    <text evidence="3 10">Belongs to the class-II aminoacyl-tRNA synthetase family. HisZ subfamily.</text>
</comment>
<comment type="caution">
    <text evidence="12">The sequence shown here is derived from an EMBL/GenBank/DDBJ whole genome shotgun (WGS) entry which is preliminary data.</text>
</comment>
<evidence type="ECO:0000256" key="8">
    <source>
        <dbReference type="ARBA" id="ARBA00023102"/>
    </source>
</evidence>
<dbReference type="PANTHER" id="PTHR43707:SF1">
    <property type="entry name" value="HISTIDINE--TRNA LIGASE, MITOCHONDRIAL-RELATED"/>
    <property type="match status" value="1"/>
</dbReference>
<dbReference type="Gene3D" id="3.40.50.12590">
    <property type="match status" value="1"/>
</dbReference>